<keyword evidence="3" id="KW-1185">Reference proteome</keyword>
<dbReference type="EMBL" id="BNCP01000008">
    <property type="protein sequence ID" value="GIL76236.1"/>
    <property type="molecule type" value="Genomic_DNA"/>
</dbReference>
<organism evidence="2 3">
    <name type="scientific">Volvox reticuliferus</name>
    <dbReference type="NCBI Taxonomy" id="1737510"/>
    <lineage>
        <taxon>Eukaryota</taxon>
        <taxon>Viridiplantae</taxon>
        <taxon>Chlorophyta</taxon>
        <taxon>core chlorophytes</taxon>
        <taxon>Chlorophyceae</taxon>
        <taxon>CS clade</taxon>
        <taxon>Chlamydomonadales</taxon>
        <taxon>Volvocaceae</taxon>
        <taxon>Volvox</taxon>
    </lineage>
</organism>
<feature type="region of interest" description="Disordered" evidence="1">
    <location>
        <begin position="120"/>
        <end position="212"/>
    </location>
</feature>
<reference evidence="2" key="1">
    <citation type="journal article" date="2021" name="Proc. Natl. Acad. Sci. U.S.A.">
        <title>Three genomes in the algal genus Volvox reveal the fate of a haploid sex-determining region after a transition to homothallism.</title>
        <authorList>
            <person name="Yamamoto K."/>
            <person name="Hamaji T."/>
            <person name="Kawai-Toyooka H."/>
            <person name="Matsuzaki R."/>
            <person name="Takahashi F."/>
            <person name="Nishimura Y."/>
            <person name="Kawachi M."/>
            <person name="Noguchi H."/>
            <person name="Minakuchi Y."/>
            <person name="Umen J.G."/>
            <person name="Toyoda A."/>
            <person name="Nozaki H."/>
        </authorList>
    </citation>
    <scope>NUCLEOTIDE SEQUENCE</scope>
    <source>
        <strain evidence="2">NIES-3786</strain>
    </source>
</reference>
<proteinExistence type="predicted"/>
<sequence length="596" mass="61685">MPRTIVSYHDECTCHPTSAPPQADFCNEVNHTEHVNVRHPPPQPSCGAGSATAAATAIGSASGGLGASLACGLKLASTTPERSALIPPMKRRLITLSTAGNLKISPLSNQQLHQHRIYPVRRPSSDGTGAGGAPAAAFEAREATSQQSQPPPPPSTPARQPHTPSSHMEGARRELSPRDDMSPGVFYLESSSPETPPPPATPRAAGLRVKGSGDGGGGGSILFASPYLILRPVQPLKERSAEGCAAQVIVSTSGAVYSESQPASLCTENQPQPFRGETPALQRRTTSSFGNAGRAADAAVADAAAGPAVDSQEDASLKGHVNGQECLDTPTQQPALMEAARQLVQIRQQHQDAPVLQLEVSTTTAPAISSISAVAAVLPAVDAGCGGPAGGVAALSPLPAVDRVETKDDYVAVPQAPAAATTSTVGMSWTTIEVTVAVKPKACAAARRPGQRVGVFGLCRDGLTNEAYNGYVRGPACGIFDLTRYLTGRDCGPQSAISHPFVGVSPLCTHIVLCKHCSMSVARGKRKAICGVAVSSSSFRRTCSCPDSKCSLYVASARLSGTTILLSRLALLFRAAGWTSGWSTECRCFEVPQNAA</sequence>
<evidence type="ECO:0000313" key="3">
    <source>
        <dbReference type="Proteomes" id="UP000747110"/>
    </source>
</evidence>
<dbReference type="AlphaFoldDB" id="A0A8J4C602"/>
<feature type="compositionally biased region" description="Low complexity" evidence="1">
    <location>
        <begin position="133"/>
        <end position="148"/>
    </location>
</feature>
<dbReference type="OrthoDB" id="550248at2759"/>
<evidence type="ECO:0000313" key="2">
    <source>
        <dbReference type="EMBL" id="GIL76236.1"/>
    </source>
</evidence>
<protein>
    <submittedName>
        <fullName evidence="2">Uncharacterized protein</fullName>
    </submittedName>
</protein>
<gene>
    <name evidence="2" type="ORF">Vretifemale_5722</name>
</gene>
<feature type="compositionally biased region" description="Basic and acidic residues" evidence="1">
    <location>
        <begin position="169"/>
        <end position="181"/>
    </location>
</feature>
<comment type="caution">
    <text evidence="2">The sequence shown here is derived from an EMBL/GenBank/DDBJ whole genome shotgun (WGS) entry which is preliminary data.</text>
</comment>
<name>A0A8J4C602_9CHLO</name>
<dbReference type="Proteomes" id="UP000747110">
    <property type="component" value="Unassembled WGS sequence"/>
</dbReference>
<evidence type="ECO:0000256" key="1">
    <source>
        <dbReference type="SAM" id="MobiDB-lite"/>
    </source>
</evidence>
<accession>A0A8J4C602</accession>